<dbReference type="Gramene" id="PAN31572">
    <property type="protein sequence ID" value="PAN31572"/>
    <property type="gene ID" value="PAHAL_5G428600"/>
</dbReference>
<accession>A0A2S3HWT2</accession>
<dbReference type="Proteomes" id="UP000243499">
    <property type="component" value="Chromosome 5"/>
</dbReference>
<evidence type="ECO:0000313" key="1">
    <source>
        <dbReference type="EMBL" id="PAN31572.1"/>
    </source>
</evidence>
<gene>
    <name evidence="1" type="ORF">PAHAL_5G428600</name>
</gene>
<organism evidence="1">
    <name type="scientific">Panicum hallii</name>
    <dbReference type="NCBI Taxonomy" id="206008"/>
    <lineage>
        <taxon>Eukaryota</taxon>
        <taxon>Viridiplantae</taxon>
        <taxon>Streptophyta</taxon>
        <taxon>Embryophyta</taxon>
        <taxon>Tracheophyta</taxon>
        <taxon>Spermatophyta</taxon>
        <taxon>Magnoliopsida</taxon>
        <taxon>Liliopsida</taxon>
        <taxon>Poales</taxon>
        <taxon>Poaceae</taxon>
        <taxon>PACMAD clade</taxon>
        <taxon>Panicoideae</taxon>
        <taxon>Panicodae</taxon>
        <taxon>Paniceae</taxon>
        <taxon>Panicinae</taxon>
        <taxon>Panicum</taxon>
        <taxon>Panicum sect. Panicum</taxon>
    </lineage>
</organism>
<protein>
    <submittedName>
        <fullName evidence="1">Uncharacterized protein</fullName>
    </submittedName>
</protein>
<sequence>MFISLPSSVSRLVSLMYPCSHRPAICIQPLAPPTYRRPFAGFGGHLRHPRMSGGIPPQHPSGGCGSADQGSAASISAFCDKLKARGVRMEQRRREGSTCEAAAACNANLLVAVNDVRVHAKIQC</sequence>
<proteinExistence type="predicted"/>
<reference evidence="1" key="1">
    <citation type="submission" date="2018-04" db="EMBL/GenBank/DDBJ databases">
        <title>WGS assembly of Panicum hallii.</title>
        <authorList>
            <person name="Lovell J."/>
            <person name="Jenkins J."/>
            <person name="Lowry D."/>
            <person name="Mamidi S."/>
            <person name="Sreedasyam A."/>
            <person name="Weng X."/>
            <person name="Barry K."/>
            <person name="Bonette J."/>
            <person name="Campitelli B."/>
            <person name="Daum C."/>
            <person name="Gordon S."/>
            <person name="Gould B."/>
            <person name="Lipzen A."/>
            <person name="Macqueen A."/>
            <person name="Palacio-Mejia J."/>
            <person name="Plott C."/>
            <person name="Shakirov E."/>
            <person name="Shu S."/>
            <person name="Yoshinaga Y."/>
            <person name="Zane M."/>
            <person name="Rokhsar D."/>
            <person name="Grimwood J."/>
            <person name="Schmutz J."/>
            <person name="Juenger T."/>
        </authorList>
    </citation>
    <scope>NUCLEOTIDE SEQUENCE [LARGE SCALE GENOMIC DNA]</scope>
    <source>
        <strain evidence="1">FIL2</strain>
    </source>
</reference>
<name>A0A2S3HWT2_9POAL</name>
<dbReference type="EMBL" id="CM008050">
    <property type="protein sequence ID" value="PAN31572.1"/>
    <property type="molecule type" value="Genomic_DNA"/>
</dbReference>
<dbReference type="AlphaFoldDB" id="A0A2S3HWT2"/>